<protein>
    <recommendedName>
        <fullName evidence="1">Glycosyl transferase family 25 domain-containing protein</fullName>
    </recommendedName>
</protein>
<comment type="caution">
    <text evidence="2">The sequence shown here is derived from an EMBL/GenBank/DDBJ whole genome shotgun (WGS) entry which is preliminary data.</text>
</comment>
<dbReference type="Pfam" id="PF01755">
    <property type="entry name" value="Glyco_transf_25"/>
    <property type="match status" value="1"/>
</dbReference>
<dbReference type="Proteomes" id="UP000003477">
    <property type="component" value="Unassembled WGS sequence"/>
</dbReference>
<accession>G5J2N6</accession>
<sequence length="487" mass="55298">MLNSVPWKNLFDKIVVVSLPSSEKRRSYIKQHLPSVGIHSFEFFDATSMKDPAVALAYDQGEVATFPPCFRCGQIDCGEPDCNNFLIPQQVATFITYLRLWQWIVAGQVQRILVLEDDVRIHDHASDVLTWLGQEIFDGHVPFRAGSPCLVRLGWALSKDHSATDQYFINDTVKMSNPCHALTQEYAALLLERATGIIHTVDVYQHALAPNSGEAFTVFPPIASELSWTDGVFPSTIHPKPVHSTYLRSLGDTDGAVYNENLIRKHIKKKYFRSLLIVGHPRCGSGYAANLCQQMGLDIGHEKLGDDGISSWMFAVEADENPYALDDVARTRRALSWKYLVMPVRDLSTAAGSVIRDSTHAPPSYSFRREYILRLLGLDLDQLQTPLERAVMSVISWCKIILRQNPDFWFRIEDQHKQLQEFLVEHNLCDRAVREQILDTSPVKPNQLYEGVSYPKPAIDRAAWNNLPEATKREVSWYCDTFGYKLI</sequence>
<dbReference type="PATRIC" id="fig|423471.3.peg.1659"/>
<name>G5J2N6_CROWT</name>
<evidence type="ECO:0000313" key="2">
    <source>
        <dbReference type="EMBL" id="EHJ13549.1"/>
    </source>
</evidence>
<dbReference type="AlphaFoldDB" id="G5J2N6"/>
<feature type="domain" description="Glycosyl transferase family 25" evidence="1">
    <location>
        <begin position="12"/>
        <end position="135"/>
    </location>
</feature>
<gene>
    <name evidence="2" type="ORF">CWATWH0003_1770</name>
</gene>
<evidence type="ECO:0000259" key="1">
    <source>
        <dbReference type="Pfam" id="PF01755"/>
    </source>
</evidence>
<evidence type="ECO:0000313" key="3">
    <source>
        <dbReference type="Proteomes" id="UP000003477"/>
    </source>
</evidence>
<dbReference type="EMBL" id="AESD01000267">
    <property type="protein sequence ID" value="EHJ13549.1"/>
    <property type="molecule type" value="Genomic_DNA"/>
</dbReference>
<organism evidence="2 3">
    <name type="scientific">Crocosphaera watsonii WH 0003</name>
    <dbReference type="NCBI Taxonomy" id="423471"/>
    <lineage>
        <taxon>Bacteria</taxon>
        <taxon>Bacillati</taxon>
        <taxon>Cyanobacteriota</taxon>
        <taxon>Cyanophyceae</taxon>
        <taxon>Oscillatoriophycideae</taxon>
        <taxon>Chroococcales</taxon>
        <taxon>Aphanothecaceae</taxon>
        <taxon>Crocosphaera</taxon>
    </lineage>
</organism>
<proteinExistence type="predicted"/>
<dbReference type="InterPro" id="IPR002654">
    <property type="entry name" value="Glyco_trans_25"/>
</dbReference>
<reference evidence="2 3" key="1">
    <citation type="journal article" date="2011" name="Front. Microbiol.">
        <title>Two Strains of Crocosphaera watsonii with Highly Conserved Genomes are Distinguished by Strain-Specific Features.</title>
        <authorList>
            <person name="Bench S.R."/>
            <person name="Ilikchyan I.N."/>
            <person name="Tripp H.J."/>
            <person name="Zehr J.P."/>
        </authorList>
    </citation>
    <scope>NUCLEOTIDE SEQUENCE [LARGE SCALE GENOMIC DNA]</scope>
    <source>
        <strain evidence="2 3">WH 0003</strain>
    </source>
</reference>